<dbReference type="Gene3D" id="3.40.50.1000">
    <property type="entry name" value="HAD superfamily/HAD-like"/>
    <property type="match status" value="1"/>
</dbReference>
<evidence type="ECO:0000313" key="1">
    <source>
        <dbReference type="EMBL" id="SBS61308.1"/>
    </source>
</evidence>
<dbReference type="EMBL" id="FLQP01000007">
    <property type="protein sequence ID" value="SBS61308.1"/>
    <property type="molecule type" value="Genomic_DNA"/>
</dbReference>
<gene>
    <name evidence="1" type="ORF">VAT7223_00601</name>
</gene>
<dbReference type="InterPro" id="IPR041492">
    <property type="entry name" value="HAD_2"/>
</dbReference>
<dbReference type="Gene3D" id="1.10.150.240">
    <property type="entry name" value="Putative phosphatase, domain 2"/>
    <property type="match status" value="1"/>
</dbReference>
<dbReference type="EC" id="3.1.3.-" evidence="1"/>
<dbReference type="PANTHER" id="PTHR18901:SF38">
    <property type="entry name" value="PSEUDOURIDINE-5'-PHOSPHATASE"/>
    <property type="match status" value="1"/>
</dbReference>
<dbReference type="SFLD" id="SFLDG01135">
    <property type="entry name" value="C1.5.6:_HAD__Beta-PGM__Phospha"/>
    <property type="match status" value="1"/>
</dbReference>
<dbReference type="InterPro" id="IPR023198">
    <property type="entry name" value="PGP-like_dom2"/>
</dbReference>
<dbReference type="NCBIfam" id="TIGR01509">
    <property type="entry name" value="HAD-SF-IA-v3"/>
    <property type="match status" value="1"/>
</dbReference>
<dbReference type="SUPFAM" id="SSF56784">
    <property type="entry name" value="HAD-like"/>
    <property type="match status" value="1"/>
</dbReference>
<dbReference type="SFLD" id="SFLDG01129">
    <property type="entry name" value="C1.5:_HAD__Beta-PGM__Phosphata"/>
    <property type="match status" value="1"/>
</dbReference>
<dbReference type="PANTHER" id="PTHR18901">
    <property type="entry name" value="2-DEOXYGLUCOSE-6-PHOSPHATE PHOSPHATASE 2"/>
    <property type="match status" value="1"/>
</dbReference>
<dbReference type="SFLD" id="SFLDS00003">
    <property type="entry name" value="Haloacid_Dehalogenase"/>
    <property type="match status" value="1"/>
</dbReference>
<name>A0A1C3IIW7_9VIBR</name>
<evidence type="ECO:0000313" key="2">
    <source>
        <dbReference type="Proteomes" id="UP000092876"/>
    </source>
</evidence>
<dbReference type="InterPro" id="IPR006439">
    <property type="entry name" value="HAD-SF_hydro_IA"/>
</dbReference>
<dbReference type="InterPro" id="IPR023214">
    <property type="entry name" value="HAD_sf"/>
</dbReference>
<dbReference type="AlphaFoldDB" id="A0A1C3IIW7"/>
<keyword evidence="1" id="KW-0378">Hydrolase</keyword>
<dbReference type="RefSeq" id="WP_017099279.1">
    <property type="nucleotide sequence ID" value="NZ_AP025460.1"/>
</dbReference>
<sequence length="247" mass="27252">MECKNNTLGHTALKLEREEFIASNLKALVFDFDGLLVDTETCMFKAWEALLKPYGVEVSPLQVAGLVGSSAPATYLYQLFNKASNQKLSDSQIRDRVIAHAYQLIASITEREGVRQYLDFAKSHSLSIALATSSEAEHYMPILNRLNLTPYFDCFIGAEDIASDRRKPHPDVYLAALEQLGVSAHQAIAFEDSPPGIMAARSAGIPTVAVTNLLTRHLDVSLANVVLSSMNDQTLLQLINQLTENER</sequence>
<protein>
    <submittedName>
        <fullName evidence="1">Phosphorylated carbohydrates phosphatase</fullName>
        <ecNumber evidence="1">3.1.3.-</ecNumber>
    </submittedName>
</protein>
<accession>A0A1C3IIW7</accession>
<dbReference type="InterPro" id="IPR036412">
    <property type="entry name" value="HAD-like_sf"/>
</dbReference>
<dbReference type="Proteomes" id="UP000092876">
    <property type="component" value="Unassembled WGS sequence"/>
</dbReference>
<dbReference type="Pfam" id="PF13419">
    <property type="entry name" value="HAD_2"/>
    <property type="match status" value="1"/>
</dbReference>
<dbReference type="GeneID" id="94231524"/>
<dbReference type="GO" id="GO:0016787">
    <property type="term" value="F:hydrolase activity"/>
    <property type="evidence" value="ECO:0007669"/>
    <property type="project" value="UniProtKB-KW"/>
</dbReference>
<organism evidence="1 2">
    <name type="scientific">Vibrio atlanticus</name>
    <dbReference type="NCBI Taxonomy" id="693153"/>
    <lineage>
        <taxon>Bacteria</taxon>
        <taxon>Pseudomonadati</taxon>
        <taxon>Pseudomonadota</taxon>
        <taxon>Gammaproteobacteria</taxon>
        <taxon>Vibrionales</taxon>
        <taxon>Vibrionaceae</taxon>
        <taxon>Vibrio</taxon>
    </lineage>
</organism>
<proteinExistence type="predicted"/>
<reference evidence="2" key="1">
    <citation type="submission" date="2016-06" db="EMBL/GenBank/DDBJ databases">
        <authorList>
            <person name="Rodrigo-Torres Lidia"/>
            <person name="Arahal R.David."/>
        </authorList>
    </citation>
    <scope>NUCLEOTIDE SEQUENCE [LARGE SCALE GENOMIC DNA]</scope>
    <source>
        <strain evidence="2">CECT 7223</strain>
    </source>
</reference>
<dbReference type="PRINTS" id="PR00413">
    <property type="entry name" value="HADHALOGNASE"/>
</dbReference>